<evidence type="ECO:0000313" key="6">
    <source>
        <dbReference type="EMBL" id="ATA18701.1"/>
    </source>
</evidence>
<evidence type="ECO:0000256" key="1">
    <source>
        <dbReference type="ARBA" id="ARBA00008834"/>
    </source>
</evidence>
<dbReference type="GO" id="GO:0005975">
    <property type="term" value="P:carbohydrate metabolic process"/>
    <property type="evidence" value="ECO:0007669"/>
    <property type="project" value="InterPro"/>
</dbReference>
<organism evidence="6 7">
    <name type="scientific">Gibbsiella quercinecans</name>
    <dbReference type="NCBI Taxonomy" id="929813"/>
    <lineage>
        <taxon>Bacteria</taxon>
        <taxon>Pseudomonadati</taxon>
        <taxon>Pseudomonadota</taxon>
        <taxon>Gammaproteobacteria</taxon>
        <taxon>Enterobacterales</taxon>
        <taxon>Yersiniaceae</taxon>
        <taxon>Gibbsiella</taxon>
    </lineage>
</organism>
<keyword evidence="5" id="KW-0732">Signal</keyword>
<sequence length="417" mass="43280">MKYSHKKIALSALALCIGSHFPAAFAADSRSVKTPVIPASCSVLSATNGDATTSIQKALNACAKGKSVRLIAKGSANKFYAGPLQLPSGVGLWVDQGVTLLAKASPTAFDNGGKTCGTLDKSGKGCQAFITVSGATGSGIYGKGTIDGQGGVVMEGKNQSWWQLATEAKTKKLSQNAPRLIQINSSRDIKLYQITLKNSPNFHVVSDRVDGLTAWGITINTPGTARNTDGFDPISSQNVTLINSSISTGDDNVAIKAGNNGPTRNISIVNNKFGVGHGMSIGSETNGSVSGVDVNNLTLNGTTSGLRIKSDRTRGGVVSGVKYNQVCMQNVKNPIVMDTQYENNTTGNRVPTFRDITLANVTSVTSGAVLLRGISSANPIALTLQGVYLAKGTTFSQSNATLKGSFLITPAGKTCAN</sequence>
<gene>
    <name evidence="6" type="ORF">AWC35_04705</name>
</gene>
<evidence type="ECO:0000256" key="2">
    <source>
        <dbReference type="ARBA" id="ARBA00022801"/>
    </source>
</evidence>
<evidence type="ECO:0000256" key="4">
    <source>
        <dbReference type="RuleBase" id="RU361169"/>
    </source>
</evidence>
<dbReference type="InterPro" id="IPR011050">
    <property type="entry name" value="Pectin_lyase_fold/virulence"/>
</dbReference>
<evidence type="ECO:0000256" key="3">
    <source>
        <dbReference type="ARBA" id="ARBA00023295"/>
    </source>
</evidence>
<dbReference type="PROSITE" id="PS00502">
    <property type="entry name" value="POLYGALACTURONASE"/>
    <property type="match status" value="1"/>
</dbReference>
<proteinExistence type="inferred from homology"/>
<dbReference type="RefSeq" id="WP_095845304.1">
    <property type="nucleotide sequence ID" value="NZ_CP014136.1"/>
</dbReference>
<name>A0A250AXV6_9GAMM</name>
<keyword evidence="2 4" id="KW-0378">Hydrolase</keyword>
<dbReference type="EMBL" id="CP014136">
    <property type="protein sequence ID" value="ATA18701.1"/>
    <property type="molecule type" value="Genomic_DNA"/>
</dbReference>
<accession>A0A250AXV6</accession>
<protein>
    <recommendedName>
        <fullName evidence="8">Polygalacturonase</fullName>
    </recommendedName>
</protein>
<dbReference type="OrthoDB" id="9795222at2"/>
<dbReference type="SUPFAM" id="SSF51126">
    <property type="entry name" value="Pectin lyase-like"/>
    <property type="match status" value="1"/>
</dbReference>
<keyword evidence="7" id="KW-1185">Reference proteome</keyword>
<dbReference type="InterPro" id="IPR000743">
    <property type="entry name" value="Glyco_hydro_28"/>
</dbReference>
<evidence type="ECO:0000256" key="5">
    <source>
        <dbReference type="SAM" id="SignalP"/>
    </source>
</evidence>
<dbReference type="Proteomes" id="UP000217182">
    <property type="component" value="Chromosome"/>
</dbReference>
<keyword evidence="3 4" id="KW-0326">Glycosidase</keyword>
<dbReference type="InterPro" id="IPR012334">
    <property type="entry name" value="Pectin_lyas_fold"/>
</dbReference>
<dbReference type="AlphaFoldDB" id="A0A250AXV6"/>
<evidence type="ECO:0000313" key="7">
    <source>
        <dbReference type="Proteomes" id="UP000217182"/>
    </source>
</evidence>
<dbReference type="PANTHER" id="PTHR31339">
    <property type="entry name" value="PECTIN LYASE-RELATED"/>
    <property type="match status" value="1"/>
</dbReference>
<feature type="chain" id="PRO_5012490445" description="Polygalacturonase" evidence="5">
    <location>
        <begin position="27"/>
        <end position="417"/>
    </location>
</feature>
<reference evidence="6 7" key="1">
    <citation type="submission" date="2016-01" db="EMBL/GenBank/DDBJ databases">
        <authorList>
            <person name="Oliw E.H."/>
        </authorList>
    </citation>
    <scope>NUCLEOTIDE SEQUENCE [LARGE SCALE GENOMIC DNA]</scope>
    <source>
        <strain evidence="6 7">FRB97</strain>
    </source>
</reference>
<feature type="signal peptide" evidence="5">
    <location>
        <begin position="1"/>
        <end position="26"/>
    </location>
</feature>
<dbReference type="KEGG" id="gqu:AWC35_04705"/>
<comment type="similarity">
    <text evidence="1 4">Belongs to the glycosyl hydrolase 28 family.</text>
</comment>
<dbReference type="Gene3D" id="2.160.20.10">
    <property type="entry name" value="Single-stranded right-handed beta-helix, Pectin lyase-like"/>
    <property type="match status" value="1"/>
</dbReference>
<dbReference type="InterPro" id="IPR051801">
    <property type="entry name" value="GH28_Enzymes"/>
</dbReference>
<dbReference type="PANTHER" id="PTHR31339:SF9">
    <property type="entry name" value="PLASMIN AND FIBRONECTIN-BINDING PROTEIN A"/>
    <property type="match status" value="1"/>
</dbReference>
<dbReference type="GO" id="GO:0004650">
    <property type="term" value="F:polygalacturonase activity"/>
    <property type="evidence" value="ECO:0007669"/>
    <property type="project" value="InterPro"/>
</dbReference>
<dbReference type="Pfam" id="PF00295">
    <property type="entry name" value="Glyco_hydro_28"/>
    <property type="match status" value="1"/>
</dbReference>
<evidence type="ECO:0008006" key="8">
    <source>
        <dbReference type="Google" id="ProtNLM"/>
    </source>
</evidence>